<keyword evidence="5 8" id="KW-0812">Transmembrane</keyword>
<dbReference type="InterPro" id="IPR043429">
    <property type="entry name" value="ArtM/GltK/GlnP/TcyL/YhdX-like"/>
</dbReference>
<comment type="similarity">
    <text evidence="2">Belongs to the binding-protein-dependent transport system permease family. HisMQ subfamily.</text>
</comment>
<evidence type="ECO:0000256" key="5">
    <source>
        <dbReference type="ARBA" id="ARBA00022692"/>
    </source>
</evidence>
<dbReference type="PANTHER" id="PTHR30614">
    <property type="entry name" value="MEMBRANE COMPONENT OF AMINO ACID ABC TRANSPORTER"/>
    <property type="match status" value="1"/>
</dbReference>
<dbReference type="InterPro" id="IPR035906">
    <property type="entry name" value="MetI-like_sf"/>
</dbReference>
<dbReference type="AlphaFoldDB" id="A0A9E8CKS3"/>
<protein>
    <submittedName>
        <fullName evidence="10">Amino acid ABC transporter permease</fullName>
    </submittedName>
</protein>
<dbReference type="NCBIfam" id="TIGR01726">
    <property type="entry name" value="HEQRo_perm_3TM"/>
    <property type="match status" value="1"/>
</dbReference>
<sequence>MTGYSLTFGPVIERWPLLVDGLVLTMLLTLVGMTLGTGAGLLIALARRSAHWPLRWLARGYVEIFRNTPLLVQLFVIYLGLPSLGIRLSPVAAACVSLVLNNAAYTGEIIRAGLAGTPRGQVEAAKSLALRPWQILAFIVLPPALARVYPALVSQNVLLMLSTGITSAIGAQELTAVVSDINSDTFRSIEAFSVAAGLYLLLNYLQRLLLWLLGLRLFRGSRVWA</sequence>
<dbReference type="PROSITE" id="PS50928">
    <property type="entry name" value="ABC_TM1"/>
    <property type="match status" value="1"/>
</dbReference>
<dbReference type="GO" id="GO:0022857">
    <property type="term" value="F:transmembrane transporter activity"/>
    <property type="evidence" value="ECO:0007669"/>
    <property type="project" value="InterPro"/>
</dbReference>
<evidence type="ECO:0000256" key="7">
    <source>
        <dbReference type="ARBA" id="ARBA00023136"/>
    </source>
</evidence>
<feature type="domain" description="ABC transmembrane type-1" evidence="9">
    <location>
        <begin position="18"/>
        <end position="210"/>
    </location>
</feature>
<keyword evidence="6 8" id="KW-1133">Transmembrane helix</keyword>
<comment type="subcellular location">
    <subcellularLocation>
        <location evidence="1">Cell inner membrane</location>
        <topology evidence="1">Multi-pass membrane protein</topology>
    </subcellularLocation>
    <subcellularLocation>
        <location evidence="8">Cell membrane</location>
        <topology evidence="8">Multi-pass membrane protein</topology>
    </subcellularLocation>
</comment>
<keyword evidence="4" id="KW-1003">Cell membrane</keyword>
<keyword evidence="7 8" id="KW-0472">Membrane</keyword>
<evidence type="ECO:0000256" key="6">
    <source>
        <dbReference type="ARBA" id="ARBA00022989"/>
    </source>
</evidence>
<gene>
    <name evidence="10" type="ORF">NWE54_26345</name>
</gene>
<evidence type="ECO:0000256" key="4">
    <source>
        <dbReference type="ARBA" id="ARBA00022475"/>
    </source>
</evidence>
<dbReference type="SUPFAM" id="SSF161098">
    <property type="entry name" value="MetI-like"/>
    <property type="match status" value="1"/>
</dbReference>
<evidence type="ECO:0000313" key="10">
    <source>
        <dbReference type="EMBL" id="UZF87222.1"/>
    </source>
</evidence>
<evidence type="ECO:0000259" key="9">
    <source>
        <dbReference type="PROSITE" id="PS50928"/>
    </source>
</evidence>
<name>A0A9E8CKS3_9HYPH</name>
<proteinExistence type="inferred from homology"/>
<evidence type="ECO:0000256" key="1">
    <source>
        <dbReference type="ARBA" id="ARBA00004429"/>
    </source>
</evidence>
<dbReference type="InterPro" id="IPR000515">
    <property type="entry name" value="MetI-like"/>
</dbReference>
<evidence type="ECO:0000256" key="8">
    <source>
        <dbReference type="RuleBase" id="RU363032"/>
    </source>
</evidence>
<dbReference type="GO" id="GO:0043190">
    <property type="term" value="C:ATP-binding cassette (ABC) transporter complex"/>
    <property type="evidence" value="ECO:0007669"/>
    <property type="project" value="InterPro"/>
</dbReference>
<dbReference type="Gene3D" id="1.10.3720.10">
    <property type="entry name" value="MetI-like"/>
    <property type="match status" value="1"/>
</dbReference>
<reference evidence="10" key="1">
    <citation type="submission" date="2022-08" db="EMBL/GenBank/DDBJ databases">
        <title>Complete Genome Sequences of 2 Bosea sp. soil isolates.</title>
        <authorList>
            <person name="Alvarez Arevalo M."/>
            <person name="Sterndorff E.B."/>
            <person name="Faurdal D."/>
            <person name="Joergensen T.S."/>
            <person name="Weber T."/>
        </authorList>
    </citation>
    <scope>NUCLEOTIDE SEQUENCE</scope>
    <source>
        <strain evidence="10">NBC_00436</strain>
    </source>
</reference>
<evidence type="ECO:0000256" key="3">
    <source>
        <dbReference type="ARBA" id="ARBA00022448"/>
    </source>
</evidence>
<dbReference type="CDD" id="cd06261">
    <property type="entry name" value="TM_PBP2"/>
    <property type="match status" value="1"/>
</dbReference>
<organism evidence="10">
    <name type="scientific">Bosea sp. NBC_00436</name>
    <dbReference type="NCBI Taxonomy" id="2969620"/>
    <lineage>
        <taxon>Bacteria</taxon>
        <taxon>Pseudomonadati</taxon>
        <taxon>Pseudomonadota</taxon>
        <taxon>Alphaproteobacteria</taxon>
        <taxon>Hyphomicrobiales</taxon>
        <taxon>Boseaceae</taxon>
        <taxon>Bosea</taxon>
    </lineage>
</organism>
<evidence type="ECO:0000256" key="2">
    <source>
        <dbReference type="ARBA" id="ARBA00010072"/>
    </source>
</evidence>
<dbReference type="PANTHER" id="PTHR30614:SF35">
    <property type="entry name" value="ABC TRANSPORTER PERMEASE PROTEIN"/>
    <property type="match status" value="1"/>
</dbReference>
<feature type="transmembrane region" description="Helical" evidence="8">
    <location>
        <begin position="191"/>
        <end position="213"/>
    </location>
</feature>
<keyword evidence="3 8" id="KW-0813">Transport</keyword>
<dbReference type="Pfam" id="PF00528">
    <property type="entry name" value="BPD_transp_1"/>
    <property type="match status" value="1"/>
</dbReference>
<dbReference type="GO" id="GO:0006865">
    <property type="term" value="P:amino acid transport"/>
    <property type="evidence" value="ECO:0007669"/>
    <property type="project" value="TreeGrafter"/>
</dbReference>
<feature type="transmembrane region" description="Helical" evidence="8">
    <location>
        <begin position="22"/>
        <end position="46"/>
    </location>
</feature>
<dbReference type="InterPro" id="IPR010065">
    <property type="entry name" value="AA_ABC_transptr_permease_3TM"/>
</dbReference>
<accession>A0A9E8CKS3</accession>
<dbReference type="EMBL" id="CP102774">
    <property type="protein sequence ID" value="UZF87222.1"/>
    <property type="molecule type" value="Genomic_DNA"/>
</dbReference>